<evidence type="ECO:0000313" key="2">
    <source>
        <dbReference type="EMBL" id="RAH97727.1"/>
    </source>
</evidence>
<accession>A0A8B2NMU9</accession>
<feature type="region of interest" description="Disordered" evidence="1">
    <location>
        <begin position="257"/>
        <end position="280"/>
    </location>
</feature>
<dbReference type="EMBL" id="QHHQ01000008">
    <property type="protein sequence ID" value="RAH97727.1"/>
    <property type="molecule type" value="Genomic_DNA"/>
</dbReference>
<proteinExistence type="predicted"/>
<feature type="region of interest" description="Disordered" evidence="1">
    <location>
        <begin position="491"/>
        <end position="513"/>
    </location>
</feature>
<reference evidence="2 3" key="1">
    <citation type="submission" date="2018-05" db="EMBL/GenBank/DDBJ databases">
        <title>Acuticoccus sediminis sp. nov., isolated from deep-sea sediment of Indian Ocean.</title>
        <authorList>
            <person name="Liu X."/>
            <person name="Lai Q."/>
            <person name="Du Y."/>
            <person name="Sun F."/>
            <person name="Zhang X."/>
            <person name="Wang S."/>
            <person name="Shao Z."/>
        </authorList>
    </citation>
    <scope>NUCLEOTIDE SEQUENCE [LARGE SCALE GENOMIC DNA]</scope>
    <source>
        <strain evidence="2 3">PTG4-2</strain>
    </source>
</reference>
<evidence type="ECO:0000313" key="3">
    <source>
        <dbReference type="Proteomes" id="UP000249590"/>
    </source>
</evidence>
<dbReference type="AlphaFoldDB" id="A0A8B2NMU9"/>
<gene>
    <name evidence="2" type="ORF">DLJ53_28190</name>
</gene>
<name>A0A8B2NMU9_9HYPH</name>
<protein>
    <submittedName>
        <fullName evidence="2">Uncharacterized protein</fullName>
    </submittedName>
</protein>
<comment type="caution">
    <text evidence="2">The sequence shown here is derived from an EMBL/GenBank/DDBJ whole genome shotgun (WGS) entry which is preliminary data.</text>
</comment>
<sequence>MPNGLRAAIVTAMQSVTRMLKPRYWSDTAQNEFAALFEDADHAPVFIEKVADALIRGWPPNRDKPVWALALVVEALGRTTQRRPSGLEILAMRPSDVLSSLLEAAERGLPGIASAASHTAVRLHVNEASIVLSRTRLGLLRKIAEFLIAADGYARAAEVVATFETLARGPSQETLKEGVRSLARRLYEYRKTHFAEGHAASSFDYVRRKLGQATPTDADILALWTDADNSHFGTYRTAFAAALAFLKSRREVEERAAVTGAGSVDEPGNDRGIVPDDDGGGPPSPLALLYTADIDPGSMLMALKSTPLNVYTRAEVDFADLLESVWPDARLNVRSVLRLLAFHPIQSGLSNTLRTGRAKVPVEERVTCVEAATYREVLERIDALQDKTAGWLAAHYALTAGTPQREDRSAIARTGAMLLSRSRSKSFARPPAELAAHFSRIAPSLVALAEMTADVRGVVAAFDGPEGGRLQSTFADDREVFAAEFARRYLGRGGPDSDALHDDAADDPEGGVQ</sequence>
<evidence type="ECO:0000256" key="1">
    <source>
        <dbReference type="SAM" id="MobiDB-lite"/>
    </source>
</evidence>
<dbReference type="Proteomes" id="UP000249590">
    <property type="component" value="Unassembled WGS sequence"/>
</dbReference>
<keyword evidence="3" id="KW-1185">Reference proteome</keyword>
<feature type="compositionally biased region" description="Acidic residues" evidence="1">
    <location>
        <begin position="504"/>
        <end position="513"/>
    </location>
</feature>
<organism evidence="2 3">
    <name type="scientific">Acuticoccus sediminis</name>
    <dbReference type="NCBI Taxonomy" id="2184697"/>
    <lineage>
        <taxon>Bacteria</taxon>
        <taxon>Pseudomonadati</taxon>
        <taxon>Pseudomonadota</taxon>
        <taxon>Alphaproteobacteria</taxon>
        <taxon>Hyphomicrobiales</taxon>
        <taxon>Amorphaceae</taxon>
        <taxon>Acuticoccus</taxon>
    </lineage>
</organism>